<dbReference type="CDD" id="cd23509">
    <property type="entry name" value="Gnk2-like"/>
    <property type="match status" value="1"/>
</dbReference>
<dbReference type="Gene3D" id="3.30.430.20">
    <property type="entry name" value="Gnk2 domain, C-X8-C-X2-C motif"/>
    <property type="match status" value="1"/>
</dbReference>
<proteinExistence type="predicted"/>
<dbReference type="AlphaFoldDB" id="A0A9R1XER3"/>
<organism evidence="1 2">
    <name type="scientific">Lactuca sativa</name>
    <name type="common">Garden lettuce</name>
    <dbReference type="NCBI Taxonomy" id="4236"/>
    <lineage>
        <taxon>Eukaryota</taxon>
        <taxon>Viridiplantae</taxon>
        <taxon>Streptophyta</taxon>
        <taxon>Embryophyta</taxon>
        <taxon>Tracheophyta</taxon>
        <taxon>Spermatophyta</taxon>
        <taxon>Magnoliopsida</taxon>
        <taxon>eudicotyledons</taxon>
        <taxon>Gunneridae</taxon>
        <taxon>Pentapetalae</taxon>
        <taxon>asterids</taxon>
        <taxon>campanulids</taxon>
        <taxon>Asterales</taxon>
        <taxon>Asteraceae</taxon>
        <taxon>Cichorioideae</taxon>
        <taxon>Cichorieae</taxon>
        <taxon>Lactucinae</taxon>
        <taxon>Lactuca</taxon>
    </lineage>
</organism>
<keyword evidence="2" id="KW-1185">Reference proteome</keyword>
<dbReference type="Proteomes" id="UP000235145">
    <property type="component" value="Unassembled WGS sequence"/>
</dbReference>
<evidence type="ECO:0000313" key="1">
    <source>
        <dbReference type="EMBL" id="KAJ0210096.1"/>
    </source>
</evidence>
<dbReference type="EMBL" id="NBSK02000004">
    <property type="protein sequence ID" value="KAJ0210096.1"/>
    <property type="molecule type" value="Genomic_DNA"/>
</dbReference>
<gene>
    <name evidence="1" type="ORF">LSAT_V11C400202690</name>
</gene>
<name>A0A9R1XER3_LACSA</name>
<dbReference type="InterPro" id="IPR038408">
    <property type="entry name" value="GNK2_sf"/>
</dbReference>
<accession>A0A9R1XER3</accession>
<reference evidence="1 2" key="1">
    <citation type="journal article" date="2017" name="Nat. Commun.">
        <title>Genome assembly with in vitro proximity ligation data and whole-genome triplication in lettuce.</title>
        <authorList>
            <person name="Reyes-Chin-Wo S."/>
            <person name="Wang Z."/>
            <person name="Yang X."/>
            <person name="Kozik A."/>
            <person name="Arikit S."/>
            <person name="Song C."/>
            <person name="Xia L."/>
            <person name="Froenicke L."/>
            <person name="Lavelle D.O."/>
            <person name="Truco M.J."/>
            <person name="Xia R."/>
            <person name="Zhu S."/>
            <person name="Xu C."/>
            <person name="Xu H."/>
            <person name="Xu X."/>
            <person name="Cox K."/>
            <person name="Korf I."/>
            <person name="Meyers B.C."/>
            <person name="Michelmore R.W."/>
        </authorList>
    </citation>
    <scope>NUCLEOTIDE SEQUENCE [LARGE SCALE GENOMIC DNA]</scope>
    <source>
        <strain evidence="2">cv. Salinas</strain>
        <tissue evidence="1">Seedlings</tissue>
    </source>
</reference>
<comment type="caution">
    <text evidence="1">The sequence shown here is derived from an EMBL/GenBank/DDBJ whole genome shotgun (WGS) entry which is preliminary data.</text>
</comment>
<sequence>MDNFIEDGGSPGPLLKRLTADAAAGGSLQKLAAGNTTIPPFSTIYGLVQCTPDLSEAQCILWLCPHHHRQSGFNHHQVTYVFLLS</sequence>
<evidence type="ECO:0000313" key="2">
    <source>
        <dbReference type="Proteomes" id="UP000235145"/>
    </source>
</evidence>
<protein>
    <submittedName>
        <fullName evidence="1">Uncharacterized protein</fullName>
    </submittedName>
</protein>